<evidence type="ECO:0000256" key="1">
    <source>
        <dbReference type="ARBA" id="ARBA00022801"/>
    </source>
</evidence>
<dbReference type="InterPro" id="IPR011006">
    <property type="entry name" value="CheY-like_superfamily"/>
</dbReference>
<name>A0A917YKX9_9RHOB</name>
<dbReference type="SUPFAM" id="SSF81606">
    <property type="entry name" value="PP2C-like"/>
    <property type="match status" value="1"/>
</dbReference>
<dbReference type="GO" id="GO:0016791">
    <property type="term" value="F:phosphatase activity"/>
    <property type="evidence" value="ECO:0007669"/>
    <property type="project" value="TreeGrafter"/>
</dbReference>
<dbReference type="InterPro" id="IPR001789">
    <property type="entry name" value="Sig_transdc_resp-reg_receiver"/>
</dbReference>
<dbReference type="InterPro" id="IPR036457">
    <property type="entry name" value="PPM-type-like_dom_sf"/>
</dbReference>
<evidence type="ECO:0000313" key="5">
    <source>
        <dbReference type="Proteomes" id="UP000598196"/>
    </source>
</evidence>
<dbReference type="GO" id="GO:0000160">
    <property type="term" value="P:phosphorelay signal transduction system"/>
    <property type="evidence" value="ECO:0007669"/>
    <property type="project" value="InterPro"/>
</dbReference>
<dbReference type="OrthoDB" id="9811749at2"/>
<dbReference type="Gene3D" id="3.60.40.10">
    <property type="entry name" value="PPM-type phosphatase domain"/>
    <property type="match status" value="1"/>
</dbReference>
<protein>
    <submittedName>
        <fullName evidence="4">Fused response regulator/phosphatase</fullName>
    </submittedName>
</protein>
<dbReference type="EMBL" id="BMLP01000004">
    <property type="protein sequence ID" value="GGO33603.1"/>
    <property type="molecule type" value="Genomic_DNA"/>
</dbReference>
<keyword evidence="5" id="KW-1185">Reference proteome</keyword>
<comment type="caution">
    <text evidence="4">The sequence shown here is derived from an EMBL/GenBank/DDBJ whole genome shotgun (WGS) entry which is preliminary data.</text>
</comment>
<dbReference type="SMART" id="SM00331">
    <property type="entry name" value="PP2C_SIG"/>
    <property type="match status" value="1"/>
</dbReference>
<dbReference type="Proteomes" id="UP000598196">
    <property type="component" value="Unassembled WGS sequence"/>
</dbReference>
<dbReference type="AlphaFoldDB" id="A0A917YKX9"/>
<accession>A0A917YKX9</accession>
<sequence>MTHHRPNIAGPIAACRVAHPRRVLVVDDSRAQRHILALMLRRWGYDVTEAGSAEQALRQCADTIFDIVLSGWVMPGMTGLEFCRAFRALPHDHYGYFVLLTSKSEKTEIADGLDGGADDFLIKPVSPDELRARLRAGERILGMQRELIEKNRLIGDTLNELRHLYDSLDRDLIEARKLQQTLMRERVRDFGRASATILMRPSGHVGGDLAGFFEISARRIAVFSIDVSGHGVASAMMTARLAGMLSGALPDQNIALTGGVDGNRGAWPPEMVAWRFNRLMLDDMQVDQYFTMAYAEIDLQTGKTMLVQAGHPHPVLMRRDGRVEPVGNGGMPIGLIPGVTFERVELQLHPGDRLFLVSDGVTECPDAQDQELGAEGLNDFLRANADLEPAALLDALVWHLSARTDTPDFPDDVSGVLLHYRG</sequence>
<dbReference type="PANTHER" id="PTHR43156:SF9">
    <property type="entry name" value="HAMP DOMAIN-CONTAINING PROTEIN"/>
    <property type="match status" value="1"/>
</dbReference>
<comment type="caution">
    <text evidence="2">Lacks conserved residue(s) required for the propagation of feature annotation.</text>
</comment>
<dbReference type="Pfam" id="PF00072">
    <property type="entry name" value="Response_reg"/>
    <property type="match status" value="1"/>
</dbReference>
<dbReference type="PANTHER" id="PTHR43156">
    <property type="entry name" value="STAGE II SPORULATION PROTEIN E-RELATED"/>
    <property type="match status" value="1"/>
</dbReference>
<dbReference type="PROSITE" id="PS50110">
    <property type="entry name" value="RESPONSE_REGULATORY"/>
    <property type="match status" value="1"/>
</dbReference>
<organism evidence="4 5">
    <name type="scientific">Gemmobacter aquaticus</name>
    <dbReference type="NCBI Taxonomy" id="490185"/>
    <lineage>
        <taxon>Bacteria</taxon>
        <taxon>Pseudomonadati</taxon>
        <taxon>Pseudomonadota</taxon>
        <taxon>Alphaproteobacteria</taxon>
        <taxon>Rhodobacterales</taxon>
        <taxon>Paracoccaceae</taxon>
        <taxon>Gemmobacter</taxon>
    </lineage>
</organism>
<dbReference type="SUPFAM" id="SSF52172">
    <property type="entry name" value="CheY-like"/>
    <property type="match status" value="1"/>
</dbReference>
<dbReference type="SMART" id="SM00448">
    <property type="entry name" value="REC"/>
    <property type="match status" value="1"/>
</dbReference>
<gene>
    <name evidence="4" type="ORF">GCM10010991_23210</name>
</gene>
<evidence type="ECO:0000313" key="4">
    <source>
        <dbReference type="EMBL" id="GGO33603.1"/>
    </source>
</evidence>
<dbReference type="InterPro" id="IPR001932">
    <property type="entry name" value="PPM-type_phosphatase-like_dom"/>
</dbReference>
<feature type="domain" description="Response regulatory" evidence="3">
    <location>
        <begin position="22"/>
        <end position="138"/>
    </location>
</feature>
<keyword evidence="1" id="KW-0378">Hydrolase</keyword>
<dbReference type="Gene3D" id="3.40.50.2300">
    <property type="match status" value="1"/>
</dbReference>
<dbReference type="Pfam" id="PF07228">
    <property type="entry name" value="SpoIIE"/>
    <property type="match status" value="1"/>
</dbReference>
<dbReference type="RefSeq" id="WP_146287027.1">
    <property type="nucleotide sequence ID" value="NZ_BMLP01000004.1"/>
</dbReference>
<reference evidence="4 5" key="1">
    <citation type="journal article" date="2014" name="Int. J. Syst. Evol. Microbiol.">
        <title>Complete genome sequence of Corynebacterium casei LMG S-19264T (=DSM 44701T), isolated from a smear-ripened cheese.</title>
        <authorList>
            <consortium name="US DOE Joint Genome Institute (JGI-PGF)"/>
            <person name="Walter F."/>
            <person name="Albersmeier A."/>
            <person name="Kalinowski J."/>
            <person name="Ruckert C."/>
        </authorList>
    </citation>
    <scope>NUCLEOTIDE SEQUENCE [LARGE SCALE GENOMIC DNA]</scope>
    <source>
        <strain evidence="4 5">CGMCC 1.7029</strain>
    </source>
</reference>
<evidence type="ECO:0000256" key="2">
    <source>
        <dbReference type="PROSITE-ProRule" id="PRU00169"/>
    </source>
</evidence>
<proteinExistence type="predicted"/>
<dbReference type="InterPro" id="IPR052016">
    <property type="entry name" value="Bact_Sigma-Reg"/>
</dbReference>
<evidence type="ECO:0000259" key="3">
    <source>
        <dbReference type="PROSITE" id="PS50110"/>
    </source>
</evidence>